<comment type="catalytic activity">
    <reaction evidence="4">
        <text>L-methionine sulfone + acetyl-CoA = N-acetyl-L-methionine sulfone + CoA + H(+)</text>
        <dbReference type="Rhea" id="RHEA:47656"/>
        <dbReference type="ChEBI" id="CHEBI:15378"/>
        <dbReference type="ChEBI" id="CHEBI:57287"/>
        <dbReference type="ChEBI" id="CHEBI:57288"/>
        <dbReference type="ChEBI" id="CHEBI:87824"/>
        <dbReference type="ChEBI" id="CHEBI:87825"/>
    </reaction>
</comment>
<dbReference type="AlphaFoldDB" id="A0A1G6VD23"/>
<evidence type="ECO:0000313" key="7">
    <source>
        <dbReference type="Proteomes" id="UP000198908"/>
    </source>
</evidence>
<gene>
    <name evidence="6" type="ORF">SAMN05421548_120114</name>
</gene>
<dbReference type="OrthoDB" id="5459937at2"/>
<comment type="catalytic activity">
    <reaction evidence="3">
        <text>L-methionine sulfoximine + acetyl-CoA = N-acetyl-L-methionine sulfoximine + CoA + H(+)</text>
        <dbReference type="Rhea" id="RHEA:47660"/>
        <dbReference type="ChEBI" id="CHEBI:15378"/>
        <dbReference type="ChEBI" id="CHEBI:57287"/>
        <dbReference type="ChEBI" id="CHEBI:57288"/>
        <dbReference type="ChEBI" id="CHEBI:87826"/>
        <dbReference type="ChEBI" id="CHEBI:87827"/>
    </reaction>
</comment>
<dbReference type="PANTHER" id="PTHR43072">
    <property type="entry name" value="N-ACETYLTRANSFERASE"/>
    <property type="match status" value="1"/>
</dbReference>
<feature type="domain" description="N-acetyltransferase" evidence="5">
    <location>
        <begin position="10"/>
        <end position="174"/>
    </location>
</feature>
<evidence type="ECO:0000256" key="4">
    <source>
        <dbReference type="ARBA" id="ARBA00051334"/>
    </source>
</evidence>
<accession>A0A1G6VD23</accession>
<dbReference type="PANTHER" id="PTHR43072:SF23">
    <property type="entry name" value="UPF0039 PROTEIN C11D3.02C"/>
    <property type="match status" value="1"/>
</dbReference>
<protein>
    <submittedName>
        <fullName evidence="6">Phosphinothricin acetyltransferase</fullName>
    </submittedName>
</protein>
<dbReference type="GO" id="GO:0016747">
    <property type="term" value="F:acyltransferase activity, transferring groups other than amino-acyl groups"/>
    <property type="evidence" value="ECO:0007669"/>
    <property type="project" value="InterPro"/>
</dbReference>
<dbReference type="EMBL" id="FMYQ01000020">
    <property type="protein sequence ID" value="SDD50735.1"/>
    <property type="molecule type" value="Genomic_DNA"/>
</dbReference>
<dbReference type="PROSITE" id="PS51186">
    <property type="entry name" value="GNAT"/>
    <property type="match status" value="1"/>
</dbReference>
<dbReference type="CDD" id="cd04301">
    <property type="entry name" value="NAT_SF"/>
    <property type="match status" value="1"/>
</dbReference>
<dbReference type="Proteomes" id="UP000198908">
    <property type="component" value="Unassembled WGS sequence"/>
</dbReference>
<dbReference type="InterPro" id="IPR016181">
    <property type="entry name" value="Acyl_CoA_acyltransferase"/>
</dbReference>
<keyword evidence="2" id="KW-0012">Acyltransferase</keyword>
<dbReference type="RefSeq" id="WP_092000648.1">
    <property type="nucleotide sequence ID" value="NZ_FMYQ01000020.1"/>
</dbReference>
<evidence type="ECO:0000256" key="2">
    <source>
        <dbReference type="ARBA" id="ARBA00023315"/>
    </source>
</evidence>
<dbReference type="Gene3D" id="3.40.630.30">
    <property type="match status" value="1"/>
</dbReference>
<sequence>MNSKSRNDDVRFIDCHEAEHAPAILEILNDAIVNSTALYDYKPRPPEAMAAWFGTKRANGFPVVGAVDAAGTLLGFASWGTFRAFPANKYTVEHSVYVHRDHRGRGLGERLLHELIRRARERQIHVVVGCIDAANAGSIALHTKLGFTHAGTIKEVGFKFGRWLDAAFYQLNLEMPAPPVDG</sequence>
<dbReference type="STRING" id="416944.SAMN05421548_120114"/>
<keyword evidence="1 6" id="KW-0808">Transferase</keyword>
<dbReference type="Pfam" id="PF00583">
    <property type="entry name" value="Acetyltransf_1"/>
    <property type="match status" value="1"/>
</dbReference>
<proteinExistence type="predicted"/>
<organism evidence="6 7">
    <name type="scientific">Paraburkholderia lycopersici</name>
    <dbReference type="NCBI Taxonomy" id="416944"/>
    <lineage>
        <taxon>Bacteria</taxon>
        <taxon>Pseudomonadati</taxon>
        <taxon>Pseudomonadota</taxon>
        <taxon>Betaproteobacteria</taxon>
        <taxon>Burkholderiales</taxon>
        <taxon>Burkholderiaceae</taxon>
        <taxon>Paraburkholderia</taxon>
    </lineage>
</organism>
<evidence type="ECO:0000313" key="6">
    <source>
        <dbReference type="EMBL" id="SDD50735.1"/>
    </source>
</evidence>
<evidence type="ECO:0000256" key="1">
    <source>
        <dbReference type="ARBA" id="ARBA00022679"/>
    </source>
</evidence>
<evidence type="ECO:0000256" key="3">
    <source>
        <dbReference type="ARBA" id="ARBA00050603"/>
    </source>
</evidence>
<dbReference type="FunFam" id="3.40.630.30:FF:000026">
    <property type="entry name" value="Phosphinothricin acetyltransferase"/>
    <property type="match status" value="1"/>
</dbReference>
<dbReference type="SUPFAM" id="SSF55729">
    <property type="entry name" value="Acyl-CoA N-acyltransferases (Nat)"/>
    <property type="match status" value="1"/>
</dbReference>
<name>A0A1G6VD23_9BURK</name>
<dbReference type="InterPro" id="IPR000182">
    <property type="entry name" value="GNAT_dom"/>
</dbReference>
<evidence type="ECO:0000259" key="5">
    <source>
        <dbReference type="PROSITE" id="PS51186"/>
    </source>
</evidence>
<reference evidence="7" key="1">
    <citation type="submission" date="2016-09" db="EMBL/GenBank/DDBJ databases">
        <authorList>
            <person name="Varghese N."/>
            <person name="Submissions S."/>
        </authorList>
    </citation>
    <scope>NUCLEOTIDE SEQUENCE [LARGE SCALE GENOMIC DNA]</scope>
    <source>
        <strain evidence="7">TNe-862</strain>
    </source>
</reference>
<keyword evidence="7" id="KW-1185">Reference proteome</keyword>